<evidence type="ECO:0000313" key="2">
    <source>
        <dbReference type="Proteomes" id="UP001150879"/>
    </source>
</evidence>
<comment type="caution">
    <text evidence="1">The sequence shown here is derived from an EMBL/GenBank/DDBJ whole genome shotgun (WGS) entry which is preliminary data.</text>
</comment>
<keyword evidence="2" id="KW-1185">Reference proteome</keyword>
<evidence type="ECO:0000313" key="1">
    <source>
        <dbReference type="EMBL" id="KAJ5211402.1"/>
    </source>
</evidence>
<sequence>MDNWSDGFIPPELRNNIIRLDKPDNHEREGYTVGLAQENAKNPDMRMLHTLIDVVGSSSHASEQDLELTNPVQPCPTAGQRTTVFDIRPMANLH</sequence>
<dbReference type="Proteomes" id="UP001150879">
    <property type="component" value="Unassembled WGS sequence"/>
</dbReference>
<accession>A0A9W9N1G2</accession>
<proteinExistence type="predicted"/>
<reference evidence="1" key="2">
    <citation type="journal article" date="2023" name="IMA Fungus">
        <title>Comparative genomic study of the Penicillium genus elucidates a diverse pangenome and 15 lateral gene transfer events.</title>
        <authorList>
            <person name="Petersen C."/>
            <person name="Sorensen T."/>
            <person name="Nielsen M.R."/>
            <person name="Sondergaard T.E."/>
            <person name="Sorensen J.L."/>
            <person name="Fitzpatrick D.A."/>
            <person name="Frisvad J.C."/>
            <person name="Nielsen K.L."/>
        </authorList>
    </citation>
    <scope>NUCLEOTIDE SEQUENCE</scope>
    <source>
        <strain evidence="1">IBT 16849</strain>
    </source>
</reference>
<organism evidence="1 2">
    <name type="scientific">Penicillium cf. griseofulvum</name>
    <dbReference type="NCBI Taxonomy" id="2972120"/>
    <lineage>
        <taxon>Eukaryota</taxon>
        <taxon>Fungi</taxon>
        <taxon>Dikarya</taxon>
        <taxon>Ascomycota</taxon>
        <taxon>Pezizomycotina</taxon>
        <taxon>Eurotiomycetes</taxon>
        <taxon>Eurotiomycetidae</taxon>
        <taxon>Eurotiales</taxon>
        <taxon>Aspergillaceae</taxon>
        <taxon>Penicillium</taxon>
    </lineage>
</organism>
<protein>
    <submittedName>
        <fullName evidence="1">Uncharacterized protein</fullName>
    </submittedName>
</protein>
<dbReference type="AlphaFoldDB" id="A0A9W9N1G2"/>
<name>A0A9W9N1G2_9EURO</name>
<gene>
    <name evidence="1" type="ORF">N7472_001541</name>
</gene>
<dbReference type="OrthoDB" id="4366586at2759"/>
<reference evidence="1" key="1">
    <citation type="submission" date="2022-11" db="EMBL/GenBank/DDBJ databases">
        <authorList>
            <person name="Petersen C."/>
        </authorList>
    </citation>
    <scope>NUCLEOTIDE SEQUENCE</scope>
    <source>
        <strain evidence="1">IBT 16849</strain>
    </source>
</reference>
<dbReference type="EMBL" id="JAPQKP010000001">
    <property type="protein sequence ID" value="KAJ5211402.1"/>
    <property type="molecule type" value="Genomic_DNA"/>
</dbReference>